<evidence type="ECO:0000313" key="3">
    <source>
        <dbReference type="Proteomes" id="UP000256964"/>
    </source>
</evidence>
<dbReference type="AlphaFoldDB" id="A0A371D0J7"/>
<accession>A0A371D0J7</accession>
<gene>
    <name evidence="2" type="ORF">OH76DRAFT_906917</name>
</gene>
<evidence type="ECO:0000313" key="2">
    <source>
        <dbReference type="EMBL" id="RDX46042.1"/>
    </source>
</evidence>
<organism evidence="2 3">
    <name type="scientific">Lentinus brumalis</name>
    <dbReference type="NCBI Taxonomy" id="2498619"/>
    <lineage>
        <taxon>Eukaryota</taxon>
        <taxon>Fungi</taxon>
        <taxon>Dikarya</taxon>
        <taxon>Basidiomycota</taxon>
        <taxon>Agaricomycotina</taxon>
        <taxon>Agaricomycetes</taxon>
        <taxon>Polyporales</taxon>
        <taxon>Polyporaceae</taxon>
        <taxon>Lentinus</taxon>
    </lineage>
</organism>
<protein>
    <submittedName>
        <fullName evidence="2">Uncharacterized protein</fullName>
    </submittedName>
</protein>
<sequence>MSQSSSPFAQSSNHYEAMARKVDAMLECAADIGDETLFLRAQEYLCILEHEEYTALNRPACLDGLIARGQGMSRGRPSPDFSIKVLFEAMLRVTDELGMASANRYISAAVCVCVAREDSSDVLVGAEAAHGVQAARLSYLGVVWIAYALWPFVANTGSRMPDREDDYEFPVDPTTTNVLSRDGFRCCMTGHPDWCIIKQANEMGYDTNFAARRCTYSRRSTRRTKPRPSRWRSLLSCFSASTSVRPSSSTRTKRTFRRTPSLYQAGHSMRSTPFTPVSDLPQYVPGQSAGTQHSH</sequence>
<evidence type="ECO:0000256" key="1">
    <source>
        <dbReference type="SAM" id="MobiDB-lite"/>
    </source>
</evidence>
<name>A0A371D0J7_9APHY</name>
<keyword evidence="3" id="KW-1185">Reference proteome</keyword>
<reference evidence="2 3" key="1">
    <citation type="journal article" date="2018" name="Biotechnol. Biofuels">
        <title>Integrative visual omics of the white-rot fungus Polyporus brumalis exposes the biotechnological potential of its oxidative enzymes for delignifying raw plant biomass.</title>
        <authorList>
            <person name="Miyauchi S."/>
            <person name="Rancon A."/>
            <person name="Drula E."/>
            <person name="Hage H."/>
            <person name="Chaduli D."/>
            <person name="Favel A."/>
            <person name="Grisel S."/>
            <person name="Henrissat B."/>
            <person name="Herpoel-Gimbert I."/>
            <person name="Ruiz-Duenas F.J."/>
            <person name="Chevret D."/>
            <person name="Hainaut M."/>
            <person name="Lin J."/>
            <person name="Wang M."/>
            <person name="Pangilinan J."/>
            <person name="Lipzen A."/>
            <person name="Lesage-Meessen L."/>
            <person name="Navarro D."/>
            <person name="Riley R."/>
            <person name="Grigoriev I.V."/>
            <person name="Zhou S."/>
            <person name="Raouche S."/>
            <person name="Rosso M.N."/>
        </authorList>
    </citation>
    <scope>NUCLEOTIDE SEQUENCE [LARGE SCALE GENOMIC DNA]</scope>
    <source>
        <strain evidence="2 3">BRFM 1820</strain>
    </source>
</reference>
<dbReference type="Proteomes" id="UP000256964">
    <property type="component" value="Unassembled WGS sequence"/>
</dbReference>
<feature type="region of interest" description="Disordered" evidence="1">
    <location>
        <begin position="242"/>
        <end position="295"/>
    </location>
</feature>
<dbReference type="EMBL" id="KZ857431">
    <property type="protein sequence ID" value="RDX46042.1"/>
    <property type="molecule type" value="Genomic_DNA"/>
</dbReference>
<proteinExistence type="predicted"/>